<evidence type="ECO:0000313" key="4">
    <source>
        <dbReference type="EMBL" id="RVW39319.1"/>
    </source>
</evidence>
<protein>
    <submittedName>
        <fullName evidence="4">DAR GTPase 2, mitochondrial</fullName>
    </submittedName>
</protein>
<gene>
    <name evidence="4" type="primary">DGP2_1</name>
    <name evidence="4" type="ORF">CK203_103051</name>
</gene>
<keyword evidence="1" id="KW-0547">Nucleotide-binding</keyword>
<dbReference type="InterPro" id="IPR027417">
    <property type="entry name" value="P-loop_NTPase"/>
</dbReference>
<dbReference type="Proteomes" id="UP000288805">
    <property type="component" value="Unassembled WGS sequence"/>
</dbReference>
<feature type="domain" description="CP-type G" evidence="3">
    <location>
        <begin position="30"/>
        <end position="233"/>
    </location>
</feature>
<dbReference type="EMBL" id="QGNW01001489">
    <property type="protein sequence ID" value="RVW39319.1"/>
    <property type="molecule type" value="Genomic_DNA"/>
</dbReference>
<dbReference type="PROSITE" id="PS51721">
    <property type="entry name" value="G_CP"/>
    <property type="match status" value="1"/>
</dbReference>
<dbReference type="SUPFAM" id="SSF52540">
    <property type="entry name" value="P-loop containing nucleoside triphosphate hydrolases"/>
    <property type="match status" value="1"/>
</dbReference>
<dbReference type="Gene3D" id="1.10.1580.10">
    <property type="match status" value="1"/>
</dbReference>
<dbReference type="GO" id="GO:0005525">
    <property type="term" value="F:GTP binding"/>
    <property type="evidence" value="ECO:0007669"/>
    <property type="project" value="UniProtKB-KW"/>
</dbReference>
<dbReference type="InterPro" id="IPR006073">
    <property type="entry name" value="GTP-bd"/>
</dbReference>
<name>A0A438DV07_VITVI</name>
<evidence type="ECO:0000259" key="3">
    <source>
        <dbReference type="PROSITE" id="PS51721"/>
    </source>
</evidence>
<dbReference type="CDD" id="cd01856">
    <property type="entry name" value="YlqF"/>
    <property type="match status" value="1"/>
</dbReference>
<sequence>MTIANLEKRLGSGVKRAAKTWFSPHMAAASRAVSERIPLVDLVLEVRDARIPLSSEYDQLRNFPSSSKRIIVLNKMDLANRLEIKEWMRYFEQQNCISFGVNSHNKDNIKEVTLVILTLIIKGRLNHFMVFYRLLFESILLMPEVSTSSSQRGKEDDHSSYTATIMLVGIPNVGKSALANSLHQIGRISAAEKGKLKHATVSPIPGETRDISSLKIGSHPNVYVLDTPGILPPDILDVVVCSKLALTGAIKDCLVGEKELAQYFLSILNRSDEYKKWEKLSAEENEISTIDQRVGCLGSSELDSRQKGNILLIIRRILWCVKSAVFSSRQFHLFPVSLEKEKDLSRLIETQFTALREAFRVASESGEDVENKVAAKLLNLYRTGRLGHYTLDSVPRNIQ</sequence>
<dbReference type="PANTHER" id="PTHR45782">
    <property type="entry name" value="MITOCHONDRIAL RIBOSOME-ASSOCIATED GTPASE 1"/>
    <property type="match status" value="1"/>
</dbReference>
<evidence type="ECO:0000313" key="5">
    <source>
        <dbReference type="Proteomes" id="UP000288805"/>
    </source>
</evidence>
<proteinExistence type="predicted"/>
<comment type="caution">
    <text evidence="4">The sequence shown here is derived from an EMBL/GenBank/DDBJ whole genome shotgun (WGS) entry which is preliminary data.</text>
</comment>
<keyword evidence="2" id="KW-0342">GTP-binding</keyword>
<evidence type="ECO:0000256" key="1">
    <source>
        <dbReference type="ARBA" id="ARBA00022741"/>
    </source>
</evidence>
<dbReference type="AlphaFoldDB" id="A0A438DV07"/>
<reference evidence="4 5" key="1">
    <citation type="journal article" date="2018" name="PLoS Genet.">
        <title>Population sequencing reveals clonal diversity and ancestral inbreeding in the grapevine cultivar Chardonnay.</title>
        <authorList>
            <person name="Roach M.J."/>
            <person name="Johnson D.L."/>
            <person name="Bohlmann J."/>
            <person name="van Vuuren H.J."/>
            <person name="Jones S.J."/>
            <person name="Pretorius I.S."/>
            <person name="Schmidt S.A."/>
            <person name="Borneman A.R."/>
        </authorList>
    </citation>
    <scope>NUCLEOTIDE SEQUENCE [LARGE SCALE GENOMIC DNA]</scope>
    <source>
        <strain evidence="5">cv. Chardonnay</strain>
        <tissue evidence="4">Leaf</tissue>
    </source>
</reference>
<dbReference type="InterPro" id="IPR030378">
    <property type="entry name" value="G_CP_dom"/>
</dbReference>
<evidence type="ECO:0000256" key="2">
    <source>
        <dbReference type="ARBA" id="ARBA00023134"/>
    </source>
</evidence>
<dbReference type="PANTHER" id="PTHR45782:SF1">
    <property type="entry name" value="DAR GTPASE 2, MITOCHONDRIAL"/>
    <property type="match status" value="1"/>
</dbReference>
<accession>A0A438DV07</accession>
<dbReference type="Pfam" id="PF01926">
    <property type="entry name" value="MMR_HSR1"/>
    <property type="match status" value="1"/>
</dbReference>
<dbReference type="Gene3D" id="3.40.50.300">
    <property type="entry name" value="P-loop containing nucleotide triphosphate hydrolases"/>
    <property type="match status" value="1"/>
</dbReference>
<dbReference type="InterPro" id="IPR023179">
    <property type="entry name" value="GTP-bd_ortho_bundle_sf"/>
</dbReference>
<organism evidence="4 5">
    <name type="scientific">Vitis vinifera</name>
    <name type="common">Grape</name>
    <dbReference type="NCBI Taxonomy" id="29760"/>
    <lineage>
        <taxon>Eukaryota</taxon>
        <taxon>Viridiplantae</taxon>
        <taxon>Streptophyta</taxon>
        <taxon>Embryophyta</taxon>
        <taxon>Tracheophyta</taxon>
        <taxon>Spermatophyta</taxon>
        <taxon>Magnoliopsida</taxon>
        <taxon>eudicotyledons</taxon>
        <taxon>Gunneridae</taxon>
        <taxon>Pentapetalae</taxon>
        <taxon>rosids</taxon>
        <taxon>Vitales</taxon>
        <taxon>Vitaceae</taxon>
        <taxon>Viteae</taxon>
        <taxon>Vitis</taxon>
    </lineage>
</organism>